<dbReference type="GO" id="GO:0006882">
    <property type="term" value="P:intracellular zinc ion homeostasis"/>
    <property type="evidence" value="ECO:0007669"/>
    <property type="project" value="InterPro"/>
</dbReference>
<evidence type="ECO:0000256" key="8">
    <source>
        <dbReference type="SAM" id="MobiDB-lite"/>
    </source>
</evidence>
<evidence type="ECO:0000256" key="4">
    <source>
        <dbReference type="ARBA" id="ARBA00022906"/>
    </source>
</evidence>
<keyword evidence="5 9" id="KW-1133">Transmembrane helix</keyword>
<evidence type="ECO:0000256" key="9">
    <source>
        <dbReference type="SAM" id="Phobius"/>
    </source>
</evidence>
<feature type="transmembrane region" description="Helical" evidence="9">
    <location>
        <begin position="59"/>
        <end position="80"/>
    </location>
</feature>
<keyword evidence="7 9" id="KW-0472">Membrane</keyword>
<dbReference type="InterPro" id="IPR058533">
    <property type="entry name" value="Cation_efflux_TM"/>
</dbReference>
<organism evidence="11 12">
    <name type="scientific">Ferrimonas sediminicola</name>
    <dbReference type="NCBI Taxonomy" id="2569538"/>
    <lineage>
        <taxon>Bacteria</taxon>
        <taxon>Pseudomonadati</taxon>
        <taxon>Pseudomonadota</taxon>
        <taxon>Gammaproteobacteria</taxon>
        <taxon>Alteromonadales</taxon>
        <taxon>Ferrimonadaceae</taxon>
        <taxon>Ferrimonas</taxon>
    </lineage>
</organism>
<dbReference type="NCBIfam" id="TIGR01297">
    <property type="entry name" value="CDF"/>
    <property type="match status" value="1"/>
</dbReference>
<dbReference type="NCBIfam" id="NF033827">
    <property type="entry name" value="CDF_efflux_DmeF"/>
    <property type="match status" value="1"/>
</dbReference>
<evidence type="ECO:0000256" key="3">
    <source>
        <dbReference type="ARBA" id="ARBA00022692"/>
    </source>
</evidence>
<comment type="caution">
    <text evidence="11">The sequence shown here is derived from an EMBL/GenBank/DDBJ whole genome shotgun (WGS) entry which is preliminary data.</text>
</comment>
<dbReference type="GO" id="GO:0016020">
    <property type="term" value="C:membrane"/>
    <property type="evidence" value="ECO:0007669"/>
    <property type="project" value="UniProtKB-SubCell"/>
</dbReference>
<dbReference type="RefSeq" id="WP_136853582.1">
    <property type="nucleotide sequence ID" value="NZ_SWCI01000007.1"/>
</dbReference>
<protein>
    <submittedName>
        <fullName evidence="11">CDF family Co(II)/Ni(II) efflux transporter DmeF</fullName>
    </submittedName>
</protein>
<proteinExistence type="predicted"/>
<keyword evidence="4" id="KW-0864">Zinc transport</keyword>
<dbReference type="GO" id="GO:0005385">
    <property type="term" value="F:zinc ion transmembrane transporter activity"/>
    <property type="evidence" value="ECO:0007669"/>
    <property type="project" value="InterPro"/>
</dbReference>
<evidence type="ECO:0000256" key="2">
    <source>
        <dbReference type="ARBA" id="ARBA00022448"/>
    </source>
</evidence>
<keyword evidence="2" id="KW-0813">Transport</keyword>
<feature type="transmembrane region" description="Helical" evidence="9">
    <location>
        <begin position="129"/>
        <end position="148"/>
    </location>
</feature>
<keyword evidence="4" id="KW-0862">Zinc</keyword>
<comment type="subcellular location">
    <subcellularLocation>
        <location evidence="1">Membrane</location>
        <topology evidence="1">Multi-pass membrane protein</topology>
    </subcellularLocation>
</comment>
<dbReference type="Pfam" id="PF01545">
    <property type="entry name" value="Cation_efflux"/>
    <property type="match status" value="1"/>
</dbReference>
<dbReference type="PANTHER" id="PTHR45755">
    <property type="match status" value="1"/>
</dbReference>
<dbReference type="InterPro" id="IPR045316">
    <property type="entry name" value="Msc2-like"/>
</dbReference>
<evidence type="ECO:0000259" key="10">
    <source>
        <dbReference type="Pfam" id="PF01545"/>
    </source>
</evidence>
<feature type="region of interest" description="Disordered" evidence="8">
    <location>
        <begin position="155"/>
        <end position="178"/>
    </location>
</feature>
<evidence type="ECO:0000256" key="6">
    <source>
        <dbReference type="ARBA" id="ARBA00023065"/>
    </source>
</evidence>
<evidence type="ECO:0000256" key="5">
    <source>
        <dbReference type="ARBA" id="ARBA00022989"/>
    </source>
</evidence>
<name>A0A4U1BBY9_9GAMM</name>
<keyword evidence="6" id="KW-0406">Ion transport</keyword>
<keyword evidence="3 9" id="KW-0812">Transmembrane</keyword>
<dbReference type="InterPro" id="IPR027469">
    <property type="entry name" value="Cation_efflux_TMD_sf"/>
</dbReference>
<reference evidence="11 12" key="1">
    <citation type="submission" date="2019-04" db="EMBL/GenBank/DDBJ databases">
        <authorList>
            <person name="Hwang J.C."/>
        </authorList>
    </citation>
    <scope>NUCLEOTIDE SEQUENCE [LARGE SCALE GENOMIC DNA]</scope>
    <source>
        <strain evidence="11 12">IMCC35001</strain>
    </source>
</reference>
<feature type="transmembrane region" description="Helical" evidence="9">
    <location>
        <begin position="184"/>
        <end position="206"/>
    </location>
</feature>
<dbReference type="AlphaFoldDB" id="A0A4U1BBY9"/>
<feature type="compositionally biased region" description="Basic residues" evidence="8">
    <location>
        <begin position="156"/>
        <end position="178"/>
    </location>
</feature>
<dbReference type="EMBL" id="SWCI01000007">
    <property type="protein sequence ID" value="TKB48471.1"/>
    <property type="molecule type" value="Genomic_DNA"/>
</dbReference>
<dbReference type="OrthoDB" id="271709at2"/>
<dbReference type="SUPFAM" id="SSF161111">
    <property type="entry name" value="Cation efflux protein transmembrane domain-like"/>
    <property type="match status" value="1"/>
</dbReference>
<evidence type="ECO:0000256" key="7">
    <source>
        <dbReference type="ARBA" id="ARBA00023136"/>
    </source>
</evidence>
<sequence>MHSHSLERWQHQHSFALEQKKNERRTLYAVMITAAMMVIEIATGYLTGSMALLADGWHMATHVAAFGLTLFAYSFARKAAKDPLYSFGSGKVNILAGFTSAVALVLVALLMAIESVWRLIEPVAIDYDNALMVAVVGLVVNVVCAYLLHQGEDHHHHGHDHHHHGHDHGHSHGHHHHGHDHNLYAAYLHVIADALTSLTAIFALLAARYFDMPGLDPIMGVVGAVIITRWGWGLIKDTYPTLLDRCPDDHLTDQVKSRIEADCDNRVADLHLWRLSGHHSAAIISLVTHHPKDPTYYKELLADVPQLAHVTVEVHHCTDAPCLG</sequence>
<feature type="transmembrane region" description="Helical" evidence="9">
    <location>
        <begin position="92"/>
        <end position="117"/>
    </location>
</feature>
<dbReference type="Gene3D" id="1.20.1510.10">
    <property type="entry name" value="Cation efflux protein transmembrane domain"/>
    <property type="match status" value="1"/>
</dbReference>
<evidence type="ECO:0000313" key="12">
    <source>
        <dbReference type="Proteomes" id="UP000305674"/>
    </source>
</evidence>
<keyword evidence="12" id="KW-1185">Reference proteome</keyword>
<evidence type="ECO:0000313" key="11">
    <source>
        <dbReference type="EMBL" id="TKB48471.1"/>
    </source>
</evidence>
<dbReference type="Proteomes" id="UP000305674">
    <property type="component" value="Unassembled WGS sequence"/>
</dbReference>
<feature type="transmembrane region" description="Helical" evidence="9">
    <location>
        <begin position="27"/>
        <end position="47"/>
    </location>
</feature>
<accession>A0A4U1BBY9</accession>
<evidence type="ECO:0000256" key="1">
    <source>
        <dbReference type="ARBA" id="ARBA00004141"/>
    </source>
</evidence>
<dbReference type="PANTHER" id="PTHR45755:SF4">
    <property type="entry name" value="ZINC TRANSPORTER 7"/>
    <property type="match status" value="1"/>
</dbReference>
<feature type="domain" description="Cation efflux protein transmembrane" evidence="10">
    <location>
        <begin position="27"/>
        <end position="243"/>
    </location>
</feature>
<dbReference type="InterPro" id="IPR002524">
    <property type="entry name" value="Cation_efflux"/>
</dbReference>
<feature type="transmembrane region" description="Helical" evidence="9">
    <location>
        <begin position="218"/>
        <end position="235"/>
    </location>
</feature>
<gene>
    <name evidence="11" type="primary">dmeF</name>
    <name evidence="11" type="ORF">FCL40_12230</name>
</gene>